<dbReference type="EMBL" id="AP014962">
    <property type="protein sequence ID" value="BAS97983.1"/>
    <property type="molecule type" value="Genomic_DNA"/>
</dbReference>
<keyword evidence="1" id="KW-1133">Transmembrane helix</keyword>
<keyword evidence="1" id="KW-0472">Membrane</keyword>
<dbReference type="InParanoid" id="A0A0P0WXI8"/>
<dbReference type="Gramene" id="Os06t0514800-00">
    <property type="protein sequence ID" value="Os06t0514800-00"/>
    <property type="gene ID" value="Os06g0514800"/>
</dbReference>
<dbReference type="PaxDb" id="39947-A0A0P0WXI8"/>
<feature type="transmembrane region" description="Helical" evidence="1">
    <location>
        <begin position="15"/>
        <end position="37"/>
    </location>
</feature>
<evidence type="ECO:0000313" key="3">
    <source>
        <dbReference type="Proteomes" id="UP000059680"/>
    </source>
</evidence>
<accession>A0A0P0WXI8</accession>
<organism evidence="2 3">
    <name type="scientific">Oryza sativa subsp. japonica</name>
    <name type="common">Rice</name>
    <dbReference type="NCBI Taxonomy" id="39947"/>
    <lineage>
        <taxon>Eukaryota</taxon>
        <taxon>Viridiplantae</taxon>
        <taxon>Streptophyta</taxon>
        <taxon>Embryophyta</taxon>
        <taxon>Tracheophyta</taxon>
        <taxon>Spermatophyta</taxon>
        <taxon>Magnoliopsida</taxon>
        <taxon>Liliopsida</taxon>
        <taxon>Poales</taxon>
        <taxon>Poaceae</taxon>
        <taxon>BOP clade</taxon>
        <taxon>Oryzoideae</taxon>
        <taxon>Oryzeae</taxon>
        <taxon>Oryzinae</taxon>
        <taxon>Oryza</taxon>
        <taxon>Oryza sativa</taxon>
    </lineage>
</organism>
<feature type="non-terminal residue" evidence="2">
    <location>
        <position position="45"/>
    </location>
</feature>
<evidence type="ECO:0000313" key="2">
    <source>
        <dbReference type="EMBL" id="BAS97983.1"/>
    </source>
</evidence>
<evidence type="ECO:0000256" key="1">
    <source>
        <dbReference type="SAM" id="Phobius"/>
    </source>
</evidence>
<reference evidence="2 3" key="3">
    <citation type="journal article" date="2013" name="Rice">
        <title>Improvement of the Oryza sativa Nipponbare reference genome using next generation sequence and optical map data.</title>
        <authorList>
            <person name="Kawahara Y."/>
            <person name="de la Bastide M."/>
            <person name="Hamilton J.P."/>
            <person name="Kanamori H."/>
            <person name="McCombie W.R."/>
            <person name="Ouyang S."/>
            <person name="Schwartz D.C."/>
            <person name="Tanaka T."/>
            <person name="Wu J."/>
            <person name="Zhou S."/>
            <person name="Childs K.L."/>
            <person name="Davidson R.M."/>
            <person name="Lin H."/>
            <person name="Quesada-Ocampo L."/>
            <person name="Vaillancourt B."/>
            <person name="Sakai H."/>
            <person name="Lee S.S."/>
            <person name="Kim J."/>
            <person name="Numa H."/>
            <person name="Itoh T."/>
            <person name="Buell C.R."/>
            <person name="Matsumoto T."/>
        </authorList>
    </citation>
    <scope>NUCLEOTIDE SEQUENCE [LARGE SCALE GENOMIC DNA]</scope>
    <source>
        <strain evidence="3">cv. Nipponbare</strain>
    </source>
</reference>
<proteinExistence type="predicted"/>
<sequence length="45" mass="5041">SITHVVSRVAQETPVLNFLAAKLLMGTASLLTFTIPFTQKLRNRR</sequence>
<reference evidence="2 3" key="2">
    <citation type="journal article" date="2013" name="Plant Cell Physiol.">
        <title>Rice Annotation Project Database (RAP-DB): an integrative and interactive database for rice genomics.</title>
        <authorList>
            <person name="Sakai H."/>
            <person name="Lee S.S."/>
            <person name="Tanaka T."/>
            <person name="Numa H."/>
            <person name="Kim J."/>
            <person name="Kawahara Y."/>
            <person name="Wakimoto H."/>
            <person name="Yang C.C."/>
            <person name="Iwamoto M."/>
            <person name="Abe T."/>
            <person name="Yamada Y."/>
            <person name="Muto A."/>
            <person name="Inokuchi H."/>
            <person name="Ikemura T."/>
            <person name="Matsumoto T."/>
            <person name="Sasaki T."/>
            <person name="Itoh T."/>
        </authorList>
    </citation>
    <scope>NUCLEOTIDE SEQUENCE [LARGE SCALE GENOMIC DNA]</scope>
    <source>
        <strain evidence="3">cv. Nipponbare</strain>
    </source>
</reference>
<reference evidence="3" key="1">
    <citation type="journal article" date="2005" name="Nature">
        <title>The map-based sequence of the rice genome.</title>
        <authorList>
            <consortium name="International rice genome sequencing project (IRGSP)"/>
            <person name="Matsumoto T."/>
            <person name="Wu J."/>
            <person name="Kanamori H."/>
            <person name="Katayose Y."/>
            <person name="Fujisawa M."/>
            <person name="Namiki N."/>
            <person name="Mizuno H."/>
            <person name="Yamamoto K."/>
            <person name="Antonio B.A."/>
            <person name="Baba T."/>
            <person name="Sakata K."/>
            <person name="Nagamura Y."/>
            <person name="Aoki H."/>
            <person name="Arikawa K."/>
            <person name="Arita K."/>
            <person name="Bito T."/>
            <person name="Chiden Y."/>
            <person name="Fujitsuka N."/>
            <person name="Fukunaka R."/>
            <person name="Hamada M."/>
            <person name="Harada C."/>
            <person name="Hayashi A."/>
            <person name="Hijishita S."/>
            <person name="Honda M."/>
            <person name="Hosokawa S."/>
            <person name="Ichikawa Y."/>
            <person name="Idonuma A."/>
            <person name="Iijima M."/>
            <person name="Ikeda M."/>
            <person name="Ikeno M."/>
            <person name="Ito K."/>
            <person name="Ito S."/>
            <person name="Ito T."/>
            <person name="Ito Y."/>
            <person name="Ito Y."/>
            <person name="Iwabuchi A."/>
            <person name="Kamiya K."/>
            <person name="Karasawa W."/>
            <person name="Kurita K."/>
            <person name="Katagiri S."/>
            <person name="Kikuta A."/>
            <person name="Kobayashi H."/>
            <person name="Kobayashi N."/>
            <person name="Machita K."/>
            <person name="Maehara T."/>
            <person name="Masukawa M."/>
            <person name="Mizubayashi T."/>
            <person name="Mukai Y."/>
            <person name="Nagasaki H."/>
            <person name="Nagata Y."/>
            <person name="Naito S."/>
            <person name="Nakashima M."/>
            <person name="Nakama Y."/>
            <person name="Nakamichi Y."/>
            <person name="Nakamura M."/>
            <person name="Meguro A."/>
            <person name="Negishi M."/>
            <person name="Ohta I."/>
            <person name="Ohta T."/>
            <person name="Okamoto M."/>
            <person name="Ono N."/>
            <person name="Saji S."/>
            <person name="Sakaguchi M."/>
            <person name="Sakai K."/>
            <person name="Shibata M."/>
            <person name="Shimokawa T."/>
            <person name="Song J."/>
            <person name="Takazaki Y."/>
            <person name="Terasawa K."/>
            <person name="Tsugane M."/>
            <person name="Tsuji K."/>
            <person name="Ueda S."/>
            <person name="Waki K."/>
            <person name="Yamagata H."/>
            <person name="Yamamoto M."/>
            <person name="Yamamoto S."/>
            <person name="Yamane H."/>
            <person name="Yoshiki S."/>
            <person name="Yoshihara R."/>
            <person name="Yukawa K."/>
            <person name="Zhong H."/>
            <person name="Yano M."/>
            <person name="Yuan Q."/>
            <person name="Ouyang S."/>
            <person name="Liu J."/>
            <person name="Jones K.M."/>
            <person name="Gansberger K."/>
            <person name="Moffat K."/>
            <person name="Hill J."/>
            <person name="Bera J."/>
            <person name="Fadrosh D."/>
            <person name="Jin S."/>
            <person name="Johri S."/>
            <person name="Kim M."/>
            <person name="Overton L."/>
            <person name="Reardon M."/>
            <person name="Tsitrin T."/>
            <person name="Vuong H."/>
            <person name="Weaver B."/>
            <person name="Ciecko A."/>
            <person name="Tallon L."/>
            <person name="Jackson J."/>
            <person name="Pai G."/>
            <person name="Aken S.V."/>
            <person name="Utterback T."/>
            <person name="Reidmuller S."/>
            <person name="Feldblyum T."/>
            <person name="Hsiao J."/>
            <person name="Zismann V."/>
            <person name="Iobst S."/>
            <person name="de Vazeille A.R."/>
            <person name="Buell C.R."/>
            <person name="Ying K."/>
            <person name="Li Y."/>
            <person name="Lu T."/>
            <person name="Huang Y."/>
            <person name="Zhao Q."/>
            <person name="Feng Q."/>
            <person name="Zhang L."/>
            <person name="Zhu J."/>
            <person name="Weng Q."/>
            <person name="Mu J."/>
            <person name="Lu Y."/>
            <person name="Fan D."/>
            <person name="Liu Y."/>
            <person name="Guan J."/>
            <person name="Zhang Y."/>
            <person name="Yu S."/>
            <person name="Liu X."/>
            <person name="Zhang Y."/>
            <person name="Hong G."/>
            <person name="Han B."/>
            <person name="Choisne N."/>
            <person name="Demange N."/>
            <person name="Orjeda G."/>
            <person name="Samain S."/>
            <person name="Cattolico L."/>
            <person name="Pelletier E."/>
            <person name="Couloux A."/>
            <person name="Segurens B."/>
            <person name="Wincker P."/>
            <person name="D'Hont A."/>
            <person name="Scarpelli C."/>
            <person name="Weissenbach J."/>
            <person name="Salanoubat M."/>
            <person name="Quetier F."/>
            <person name="Yu Y."/>
            <person name="Kim H.R."/>
            <person name="Rambo T."/>
            <person name="Currie J."/>
            <person name="Collura K."/>
            <person name="Luo M."/>
            <person name="Yang T."/>
            <person name="Ammiraju J.S.S."/>
            <person name="Engler F."/>
            <person name="Soderlund C."/>
            <person name="Wing R.A."/>
            <person name="Palmer L.E."/>
            <person name="de la Bastide M."/>
            <person name="Spiegel L."/>
            <person name="Nascimento L."/>
            <person name="Zutavern T."/>
            <person name="O'Shaughnessy A."/>
            <person name="Dike S."/>
            <person name="Dedhia N."/>
            <person name="Preston R."/>
            <person name="Balija V."/>
            <person name="McCombie W.R."/>
            <person name="Chow T."/>
            <person name="Chen H."/>
            <person name="Chung M."/>
            <person name="Chen C."/>
            <person name="Shaw J."/>
            <person name="Wu H."/>
            <person name="Hsiao K."/>
            <person name="Chao Y."/>
            <person name="Chu M."/>
            <person name="Cheng C."/>
            <person name="Hour A."/>
            <person name="Lee P."/>
            <person name="Lin S."/>
            <person name="Lin Y."/>
            <person name="Liou J."/>
            <person name="Liu S."/>
            <person name="Hsing Y."/>
            <person name="Raghuvanshi S."/>
            <person name="Mohanty A."/>
            <person name="Bharti A.K."/>
            <person name="Gaur A."/>
            <person name="Gupta V."/>
            <person name="Kumar D."/>
            <person name="Ravi V."/>
            <person name="Vij S."/>
            <person name="Kapur A."/>
            <person name="Khurana P."/>
            <person name="Khurana P."/>
            <person name="Khurana J.P."/>
            <person name="Tyagi A.K."/>
            <person name="Gaikwad K."/>
            <person name="Singh A."/>
            <person name="Dalal V."/>
            <person name="Srivastava S."/>
            <person name="Dixit A."/>
            <person name="Pal A.K."/>
            <person name="Ghazi I.A."/>
            <person name="Yadav M."/>
            <person name="Pandit A."/>
            <person name="Bhargava A."/>
            <person name="Sureshbabu K."/>
            <person name="Batra K."/>
            <person name="Sharma T.R."/>
            <person name="Mohapatra T."/>
            <person name="Singh N.K."/>
            <person name="Messing J."/>
            <person name="Nelson A.B."/>
            <person name="Fuks G."/>
            <person name="Kavchok S."/>
            <person name="Keizer G."/>
            <person name="Linton E."/>
            <person name="Llaca V."/>
            <person name="Song R."/>
            <person name="Tanyolac B."/>
            <person name="Young S."/>
            <person name="Ho-Il K."/>
            <person name="Hahn J.H."/>
            <person name="Sangsakoo G."/>
            <person name="Vanavichit A."/>
            <person name="de Mattos Luiz.A.T."/>
            <person name="Zimmer P.D."/>
            <person name="Malone G."/>
            <person name="Dellagostin O."/>
            <person name="de Oliveira A.C."/>
            <person name="Bevan M."/>
            <person name="Bancroft I."/>
            <person name="Minx P."/>
            <person name="Cordum H."/>
            <person name="Wilson R."/>
            <person name="Cheng Z."/>
            <person name="Jin W."/>
            <person name="Jiang J."/>
            <person name="Leong S.A."/>
            <person name="Iwama H."/>
            <person name="Gojobori T."/>
            <person name="Itoh T."/>
            <person name="Niimura Y."/>
            <person name="Fujii Y."/>
            <person name="Habara T."/>
            <person name="Sakai H."/>
            <person name="Sato Y."/>
            <person name="Wilson G."/>
            <person name="Kumar K."/>
            <person name="McCouch S."/>
            <person name="Juretic N."/>
            <person name="Hoen D."/>
            <person name="Wright S."/>
            <person name="Bruskiewich R."/>
            <person name="Bureau T."/>
            <person name="Miyao A."/>
            <person name="Hirochika H."/>
            <person name="Nishikawa T."/>
            <person name="Kadowaki K."/>
            <person name="Sugiura M."/>
            <person name="Burr B."/>
            <person name="Sasaki T."/>
        </authorList>
    </citation>
    <scope>NUCLEOTIDE SEQUENCE [LARGE SCALE GENOMIC DNA]</scope>
    <source>
        <strain evidence="3">cv. Nipponbare</strain>
    </source>
</reference>
<name>A0A0P0WXI8_ORYSJ</name>
<keyword evidence="1" id="KW-0812">Transmembrane</keyword>
<keyword evidence="3" id="KW-1185">Reference proteome</keyword>
<dbReference type="AlphaFoldDB" id="A0A0P0WXI8"/>
<protein>
    <submittedName>
        <fullName evidence="2">Os06g0514800 protein</fullName>
    </submittedName>
</protein>
<gene>
    <name evidence="2" type="ordered locus">Os06g0514800</name>
    <name evidence="2" type="ORF">OSNPB_060514800</name>
</gene>
<dbReference type="Proteomes" id="UP000059680">
    <property type="component" value="Chromosome 6"/>
</dbReference>